<evidence type="ECO:0000256" key="3">
    <source>
        <dbReference type="ARBA" id="ARBA00022741"/>
    </source>
</evidence>
<dbReference type="GO" id="GO:0006423">
    <property type="term" value="P:cysteinyl-tRNA aminoacylation"/>
    <property type="evidence" value="ECO:0007669"/>
    <property type="project" value="TreeGrafter"/>
</dbReference>
<dbReference type="EMBL" id="PVZG01000002">
    <property type="protein sequence ID" value="PRY31877.1"/>
    <property type="molecule type" value="Genomic_DNA"/>
</dbReference>
<comment type="caution">
    <text evidence="6">The sequence shown here is derived from an EMBL/GenBank/DDBJ whole genome shotgun (WGS) entry which is preliminary data.</text>
</comment>
<sequence length="383" mass="40696">MTYRSAPDATSAGPVPHDAALRLRGTPLPVAGTARVYTCGITPYDVTHLGHAATFVRSDLLTSVWRLLGVETVGCRNVTDVDDVLTRAAGVRGSDFAQFALHQEYAFDKDMTALRVRRPAHEPHARHHIRTVQQLAVALLAADRAYVRNGAVFFRGAPVAESSGLPREEALARSAEFGDDPHDADRDDPFDVAVWRPSADGEPAWPGPWGPGRPGWHAGCAAMALSALGASVDVLAGGADLAFPHHAYQAAMVEAATSVTPFARARLHVGAVHQDGAKMAKSTGNLTLVADLLRDHSAATVRLLVLDRPWHTPWEYSRGELDRAASRLELLYTAASRPGGAAHASAGVVTALLDDLDVPRAVDTAVEDGGEAARLLLRVLALA</sequence>
<name>A0A2T0SEN9_9ACTN</name>
<dbReference type="SUPFAM" id="SSF52374">
    <property type="entry name" value="Nucleotidylyl transferase"/>
    <property type="match status" value="1"/>
</dbReference>
<gene>
    <name evidence="6" type="ORF">CLV70_10288</name>
</gene>
<accession>A0A2T0SEN9</accession>
<dbReference type="OrthoDB" id="9815130at2"/>
<dbReference type="RefSeq" id="WP_106125117.1">
    <property type="nucleotide sequence ID" value="NZ_PVZG01000002.1"/>
</dbReference>
<evidence type="ECO:0000256" key="2">
    <source>
        <dbReference type="ARBA" id="ARBA00022598"/>
    </source>
</evidence>
<dbReference type="AlphaFoldDB" id="A0A2T0SEN9"/>
<keyword evidence="3" id="KW-0547">Nucleotide-binding</keyword>
<feature type="domain" description="tRNA synthetases class I catalytic" evidence="5">
    <location>
        <begin position="33"/>
        <end position="325"/>
    </location>
</feature>
<dbReference type="InterPro" id="IPR032678">
    <property type="entry name" value="tRNA-synt_1_cat_dom"/>
</dbReference>
<dbReference type="PRINTS" id="PR00983">
    <property type="entry name" value="TRNASYNTHCYS"/>
</dbReference>
<evidence type="ECO:0000259" key="5">
    <source>
        <dbReference type="Pfam" id="PF01406"/>
    </source>
</evidence>
<evidence type="ECO:0000256" key="4">
    <source>
        <dbReference type="ARBA" id="ARBA00022840"/>
    </source>
</evidence>
<dbReference type="GO" id="GO:0005524">
    <property type="term" value="F:ATP binding"/>
    <property type="evidence" value="ECO:0007669"/>
    <property type="project" value="UniProtKB-KW"/>
</dbReference>
<protein>
    <submittedName>
        <fullName evidence="6">Cysteinyl-tRNA synthetase</fullName>
    </submittedName>
</protein>
<keyword evidence="7" id="KW-1185">Reference proteome</keyword>
<evidence type="ECO:0000256" key="1">
    <source>
        <dbReference type="ARBA" id="ARBA00011245"/>
    </source>
</evidence>
<reference evidence="6 7" key="1">
    <citation type="submission" date="2018-03" db="EMBL/GenBank/DDBJ databases">
        <title>Genomic Encyclopedia of Archaeal and Bacterial Type Strains, Phase II (KMG-II): from individual species to whole genera.</title>
        <authorList>
            <person name="Goeker M."/>
        </authorList>
    </citation>
    <scope>NUCLEOTIDE SEQUENCE [LARGE SCALE GENOMIC DNA]</scope>
    <source>
        <strain evidence="6 7">DSM 45348</strain>
    </source>
</reference>
<dbReference type="Proteomes" id="UP000239209">
    <property type="component" value="Unassembled WGS sequence"/>
</dbReference>
<dbReference type="GO" id="GO:0005829">
    <property type="term" value="C:cytosol"/>
    <property type="evidence" value="ECO:0007669"/>
    <property type="project" value="TreeGrafter"/>
</dbReference>
<dbReference type="InterPro" id="IPR024909">
    <property type="entry name" value="Cys-tRNA/MSH_ligase"/>
</dbReference>
<evidence type="ECO:0000313" key="7">
    <source>
        <dbReference type="Proteomes" id="UP000239209"/>
    </source>
</evidence>
<keyword evidence="2" id="KW-0436">Ligase</keyword>
<keyword evidence="6" id="KW-0030">Aminoacyl-tRNA synthetase</keyword>
<evidence type="ECO:0000313" key="6">
    <source>
        <dbReference type="EMBL" id="PRY31877.1"/>
    </source>
</evidence>
<comment type="subunit">
    <text evidence="1">Monomer.</text>
</comment>
<dbReference type="Gene3D" id="3.40.50.620">
    <property type="entry name" value="HUPs"/>
    <property type="match status" value="1"/>
</dbReference>
<organism evidence="6 7">
    <name type="scientific">Pseudosporangium ferrugineum</name>
    <dbReference type="NCBI Taxonomy" id="439699"/>
    <lineage>
        <taxon>Bacteria</taxon>
        <taxon>Bacillati</taxon>
        <taxon>Actinomycetota</taxon>
        <taxon>Actinomycetes</taxon>
        <taxon>Micromonosporales</taxon>
        <taxon>Micromonosporaceae</taxon>
        <taxon>Pseudosporangium</taxon>
    </lineage>
</organism>
<dbReference type="GO" id="GO:0004817">
    <property type="term" value="F:cysteine-tRNA ligase activity"/>
    <property type="evidence" value="ECO:0007669"/>
    <property type="project" value="TreeGrafter"/>
</dbReference>
<dbReference type="PANTHER" id="PTHR10890:SF3">
    <property type="entry name" value="CYSTEINE--TRNA LIGASE, CYTOPLASMIC"/>
    <property type="match status" value="1"/>
</dbReference>
<proteinExistence type="predicted"/>
<dbReference type="PANTHER" id="PTHR10890">
    <property type="entry name" value="CYSTEINYL-TRNA SYNTHETASE"/>
    <property type="match status" value="1"/>
</dbReference>
<keyword evidence="4" id="KW-0067">ATP-binding</keyword>
<dbReference type="InterPro" id="IPR014729">
    <property type="entry name" value="Rossmann-like_a/b/a_fold"/>
</dbReference>
<dbReference type="Pfam" id="PF01406">
    <property type="entry name" value="tRNA-synt_1e"/>
    <property type="match status" value="1"/>
</dbReference>